<dbReference type="Pfam" id="PF20152">
    <property type="entry name" value="DUF6534"/>
    <property type="match status" value="1"/>
</dbReference>
<feature type="transmembrane region" description="Helical" evidence="2">
    <location>
        <begin position="165"/>
        <end position="192"/>
    </location>
</feature>
<protein>
    <recommendedName>
        <fullName evidence="3">DUF6534 domain-containing protein</fullName>
    </recommendedName>
</protein>
<proteinExistence type="predicted"/>
<evidence type="ECO:0000256" key="1">
    <source>
        <dbReference type="SAM" id="MobiDB-lite"/>
    </source>
</evidence>
<dbReference type="PANTHER" id="PTHR40465:SF1">
    <property type="entry name" value="DUF6534 DOMAIN-CONTAINING PROTEIN"/>
    <property type="match status" value="1"/>
</dbReference>
<feature type="domain" description="DUF6534" evidence="3">
    <location>
        <begin position="104"/>
        <end position="189"/>
    </location>
</feature>
<feature type="transmembrane region" description="Helical" evidence="2">
    <location>
        <begin position="140"/>
        <end position="159"/>
    </location>
</feature>
<evidence type="ECO:0000313" key="4">
    <source>
        <dbReference type="EMBL" id="KAF4622143.1"/>
    </source>
</evidence>
<sequence>MSSSLHKIVNNCQLSELRFTQWTIPSSVIIKTLISCTVQAYFTIKIVYLTPLRLRWWISCIIGTLITAHFAFAMETSVLMFIKKEWSKLGSINYHATAPFAIFAVVSDIMIAASLMYFLHGQRSGMKRTDRVITKLIVYAANRGLVTSIVIIVEAIAFTKLHNTLWFLAIDFIIGKLYANSLLATLNCRCFVGRLDRNRTIHTTMRFSPFGGDLSTSPVDDDYDDQIELETKTGENDKRKSREVTSSTRGAIAIDIPLTFVNQRPKHPESDNHSPC</sequence>
<feature type="region of interest" description="Disordered" evidence="1">
    <location>
        <begin position="231"/>
        <end position="250"/>
    </location>
</feature>
<comment type="caution">
    <text evidence="4">The sequence shown here is derived from an EMBL/GenBank/DDBJ whole genome shotgun (WGS) entry which is preliminary data.</text>
</comment>
<dbReference type="Proteomes" id="UP000521872">
    <property type="component" value="Unassembled WGS sequence"/>
</dbReference>
<dbReference type="PANTHER" id="PTHR40465">
    <property type="entry name" value="CHROMOSOME 1, WHOLE GENOME SHOTGUN SEQUENCE"/>
    <property type="match status" value="1"/>
</dbReference>
<evidence type="ECO:0000256" key="2">
    <source>
        <dbReference type="SAM" id="Phobius"/>
    </source>
</evidence>
<dbReference type="InterPro" id="IPR045339">
    <property type="entry name" value="DUF6534"/>
</dbReference>
<feature type="transmembrane region" description="Helical" evidence="2">
    <location>
        <begin position="56"/>
        <end position="82"/>
    </location>
</feature>
<feature type="transmembrane region" description="Helical" evidence="2">
    <location>
        <begin position="94"/>
        <end position="119"/>
    </location>
</feature>
<evidence type="ECO:0000313" key="5">
    <source>
        <dbReference type="Proteomes" id="UP000521872"/>
    </source>
</evidence>
<accession>A0A8H4R499</accession>
<evidence type="ECO:0000259" key="3">
    <source>
        <dbReference type="Pfam" id="PF20152"/>
    </source>
</evidence>
<keyword evidence="2" id="KW-1133">Transmembrane helix</keyword>
<feature type="transmembrane region" description="Helical" evidence="2">
    <location>
        <begin position="24"/>
        <end position="44"/>
    </location>
</feature>
<keyword evidence="2" id="KW-0472">Membrane</keyword>
<dbReference type="EMBL" id="JAACJL010000002">
    <property type="protein sequence ID" value="KAF4622143.1"/>
    <property type="molecule type" value="Genomic_DNA"/>
</dbReference>
<reference evidence="4 5" key="1">
    <citation type="submission" date="2019-12" db="EMBL/GenBank/DDBJ databases">
        <authorList>
            <person name="Floudas D."/>
            <person name="Bentzer J."/>
            <person name="Ahren D."/>
            <person name="Johansson T."/>
            <person name="Persson P."/>
            <person name="Tunlid A."/>
        </authorList>
    </citation>
    <scope>NUCLEOTIDE SEQUENCE [LARGE SCALE GENOMIC DNA]</scope>
    <source>
        <strain evidence="4 5">CBS 102.39</strain>
    </source>
</reference>
<dbReference type="AlphaFoldDB" id="A0A8H4R499"/>
<feature type="compositionally biased region" description="Basic and acidic residues" evidence="1">
    <location>
        <begin position="231"/>
        <end position="243"/>
    </location>
</feature>
<organism evidence="4 5">
    <name type="scientific">Agrocybe pediades</name>
    <dbReference type="NCBI Taxonomy" id="84607"/>
    <lineage>
        <taxon>Eukaryota</taxon>
        <taxon>Fungi</taxon>
        <taxon>Dikarya</taxon>
        <taxon>Basidiomycota</taxon>
        <taxon>Agaricomycotina</taxon>
        <taxon>Agaricomycetes</taxon>
        <taxon>Agaricomycetidae</taxon>
        <taxon>Agaricales</taxon>
        <taxon>Agaricineae</taxon>
        <taxon>Strophariaceae</taxon>
        <taxon>Agrocybe</taxon>
    </lineage>
</organism>
<name>A0A8H4R499_9AGAR</name>
<keyword evidence="2" id="KW-0812">Transmembrane</keyword>
<gene>
    <name evidence="4" type="ORF">D9613_009320</name>
</gene>
<keyword evidence="5" id="KW-1185">Reference proteome</keyword>